<dbReference type="EC" id="2.7.7.65" evidence="1"/>
<dbReference type="InterPro" id="IPR029787">
    <property type="entry name" value="Nucleotide_cyclase"/>
</dbReference>
<dbReference type="AlphaFoldDB" id="A0A7X6DMR5"/>
<dbReference type="GO" id="GO:0052621">
    <property type="term" value="F:diguanylate cyclase activity"/>
    <property type="evidence" value="ECO:0007669"/>
    <property type="project" value="UniProtKB-EC"/>
</dbReference>
<sequence>MERVFNVMHRGDELFREIFEFCPDGLFLVDAKGVIQAMNLAMEVMTGWNREEVVGKQQCLLLFGCRRQEGGAICESTCPGQSTLAHPASALQASLKIRTKQGEAILVSTHYGSLPVHPAAASSGCAIGVMREITQTKEMKEAGVMEAILDERTGLYHFRFFEHQLRREIKRAERHRRPLSLMMIAIDDFLEEDPLDRPSRADEVIHRTAALILNHTRETDLITRYGSEAFLVLLLETEKQTAVSMAERLRVTAQDSIFPHAPEEPENHLTVRIAVASYPWDADEGEGLIRLADQLLTQGKQSGKNRVHWKRL</sequence>
<keyword evidence="6" id="KW-1185">Reference proteome</keyword>
<dbReference type="RefSeq" id="WP_168058289.1">
    <property type="nucleotide sequence ID" value="NZ_VTOW01000001.1"/>
</dbReference>
<dbReference type="InterPro" id="IPR013767">
    <property type="entry name" value="PAS_fold"/>
</dbReference>
<dbReference type="Pfam" id="PF00990">
    <property type="entry name" value="GGDEF"/>
    <property type="match status" value="1"/>
</dbReference>
<dbReference type="InterPro" id="IPR050469">
    <property type="entry name" value="Diguanylate_Cyclase"/>
</dbReference>
<comment type="caution">
    <text evidence="5">The sequence shown here is derived from an EMBL/GenBank/DDBJ whole genome shotgun (WGS) entry which is preliminary data.</text>
</comment>
<dbReference type="SUPFAM" id="SSF55073">
    <property type="entry name" value="Nucleotide cyclase"/>
    <property type="match status" value="1"/>
</dbReference>
<evidence type="ECO:0000313" key="5">
    <source>
        <dbReference type="EMBL" id="NKE70019.1"/>
    </source>
</evidence>
<protein>
    <recommendedName>
        <fullName evidence="1">diguanylate cyclase</fullName>
        <ecNumber evidence="1">2.7.7.65</ecNumber>
    </recommendedName>
</protein>
<feature type="domain" description="PAS" evidence="3">
    <location>
        <begin position="11"/>
        <end position="57"/>
    </location>
</feature>
<dbReference type="GO" id="GO:0006355">
    <property type="term" value="P:regulation of DNA-templated transcription"/>
    <property type="evidence" value="ECO:0007669"/>
    <property type="project" value="InterPro"/>
</dbReference>
<dbReference type="NCBIfam" id="TIGR00229">
    <property type="entry name" value="sensory_box"/>
    <property type="match status" value="1"/>
</dbReference>
<dbReference type="PROSITE" id="PS50112">
    <property type="entry name" value="PAS"/>
    <property type="match status" value="1"/>
</dbReference>
<evidence type="ECO:0000256" key="2">
    <source>
        <dbReference type="ARBA" id="ARBA00034247"/>
    </source>
</evidence>
<evidence type="ECO:0000256" key="1">
    <source>
        <dbReference type="ARBA" id="ARBA00012528"/>
    </source>
</evidence>
<dbReference type="PANTHER" id="PTHR45138:SF9">
    <property type="entry name" value="DIGUANYLATE CYCLASE DGCM-RELATED"/>
    <property type="match status" value="1"/>
</dbReference>
<dbReference type="NCBIfam" id="TIGR00254">
    <property type="entry name" value="GGDEF"/>
    <property type="match status" value="1"/>
</dbReference>
<feature type="domain" description="GGDEF" evidence="4">
    <location>
        <begin position="177"/>
        <end position="312"/>
    </location>
</feature>
<dbReference type="GO" id="GO:1902201">
    <property type="term" value="P:negative regulation of bacterial-type flagellum-dependent cell motility"/>
    <property type="evidence" value="ECO:0007669"/>
    <property type="project" value="TreeGrafter"/>
</dbReference>
<organism evidence="5 6">
    <name type="scientific">Candidatus Manganitrophus noduliformans</name>
    <dbReference type="NCBI Taxonomy" id="2606439"/>
    <lineage>
        <taxon>Bacteria</taxon>
        <taxon>Pseudomonadati</taxon>
        <taxon>Nitrospirota</taxon>
        <taxon>Nitrospiria</taxon>
        <taxon>Candidatus Troglogloeales</taxon>
        <taxon>Candidatus Manganitrophaceae</taxon>
        <taxon>Candidatus Manganitrophus</taxon>
    </lineage>
</organism>
<evidence type="ECO:0000313" key="6">
    <source>
        <dbReference type="Proteomes" id="UP000534783"/>
    </source>
</evidence>
<dbReference type="InterPro" id="IPR043128">
    <property type="entry name" value="Rev_trsase/Diguanyl_cyclase"/>
</dbReference>
<proteinExistence type="predicted"/>
<dbReference type="Gene3D" id="3.30.450.20">
    <property type="entry name" value="PAS domain"/>
    <property type="match status" value="1"/>
</dbReference>
<dbReference type="PANTHER" id="PTHR45138">
    <property type="entry name" value="REGULATORY COMPONENTS OF SENSORY TRANSDUCTION SYSTEM"/>
    <property type="match status" value="1"/>
</dbReference>
<gene>
    <name evidence="5" type="ORF">MNODULE_04580</name>
</gene>
<dbReference type="SMART" id="SM00267">
    <property type="entry name" value="GGDEF"/>
    <property type="match status" value="1"/>
</dbReference>
<comment type="catalytic activity">
    <reaction evidence="2">
        <text>2 GTP = 3',3'-c-di-GMP + 2 diphosphate</text>
        <dbReference type="Rhea" id="RHEA:24898"/>
        <dbReference type="ChEBI" id="CHEBI:33019"/>
        <dbReference type="ChEBI" id="CHEBI:37565"/>
        <dbReference type="ChEBI" id="CHEBI:58805"/>
        <dbReference type="EC" id="2.7.7.65"/>
    </reaction>
</comment>
<dbReference type="PROSITE" id="PS50887">
    <property type="entry name" value="GGDEF"/>
    <property type="match status" value="1"/>
</dbReference>
<dbReference type="CDD" id="cd00130">
    <property type="entry name" value="PAS"/>
    <property type="match status" value="1"/>
</dbReference>
<dbReference type="Pfam" id="PF00989">
    <property type="entry name" value="PAS"/>
    <property type="match status" value="1"/>
</dbReference>
<name>A0A7X6DMR5_9BACT</name>
<dbReference type="SMART" id="SM00091">
    <property type="entry name" value="PAS"/>
    <property type="match status" value="1"/>
</dbReference>
<dbReference type="InterPro" id="IPR035965">
    <property type="entry name" value="PAS-like_dom_sf"/>
</dbReference>
<dbReference type="CDD" id="cd01949">
    <property type="entry name" value="GGDEF"/>
    <property type="match status" value="1"/>
</dbReference>
<dbReference type="GO" id="GO:0043709">
    <property type="term" value="P:cell adhesion involved in single-species biofilm formation"/>
    <property type="evidence" value="ECO:0007669"/>
    <property type="project" value="TreeGrafter"/>
</dbReference>
<dbReference type="SUPFAM" id="SSF55785">
    <property type="entry name" value="PYP-like sensor domain (PAS domain)"/>
    <property type="match status" value="1"/>
</dbReference>
<dbReference type="Proteomes" id="UP000534783">
    <property type="component" value="Unassembled WGS sequence"/>
</dbReference>
<evidence type="ECO:0000259" key="4">
    <source>
        <dbReference type="PROSITE" id="PS50887"/>
    </source>
</evidence>
<dbReference type="Gene3D" id="3.30.70.270">
    <property type="match status" value="1"/>
</dbReference>
<dbReference type="InterPro" id="IPR000160">
    <property type="entry name" value="GGDEF_dom"/>
</dbReference>
<dbReference type="EMBL" id="VTOW01000001">
    <property type="protein sequence ID" value="NKE70019.1"/>
    <property type="molecule type" value="Genomic_DNA"/>
</dbReference>
<dbReference type="InterPro" id="IPR000014">
    <property type="entry name" value="PAS"/>
</dbReference>
<reference evidence="5 6" key="1">
    <citation type="journal article" date="2020" name="Nature">
        <title>Bacterial chemolithoautotrophy via manganese oxidation.</title>
        <authorList>
            <person name="Yu H."/>
            <person name="Leadbetter J.R."/>
        </authorList>
    </citation>
    <scope>NUCLEOTIDE SEQUENCE [LARGE SCALE GENOMIC DNA]</scope>
    <source>
        <strain evidence="5 6">Mn-1</strain>
    </source>
</reference>
<accession>A0A7X6DMR5</accession>
<evidence type="ECO:0000259" key="3">
    <source>
        <dbReference type="PROSITE" id="PS50112"/>
    </source>
</evidence>
<dbReference type="GO" id="GO:0005886">
    <property type="term" value="C:plasma membrane"/>
    <property type="evidence" value="ECO:0007669"/>
    <property type="project" value="TreeGrafter"/>
</dbReference>